<dbReference type="EMBL" id="QGMI01001982">
    <property type="protein sequence ID" value="TVY31835.1"/>
    <property type="molecule type" value="Genomic_DNA"/>
</dbReference>
<accession>A0A8H8RB11</accession>
<protein>
    <recommendedName>
        <fullName evidence="1">Retrovirus-related Pol polyprotein from transposon TNT 1-94-like beta-barrel domain-containing protein</fullName>
    </recommendedName>
</protein>
<proteinExistence type="predicted"/>
<reference evidence="2 3" key="1">
    <citation type="submission" date="2018-05" db="EMBL/GenBank/DDBJ databases">
        <title>Genome sequencing and assembly of the regulated plant pathogen Lachnellula willkommii and related sister species for the development of diagnostic species identification markers.</title>
        <authorList>
            <person name="Giroux E."/>
            <person name="Bilodeau G."/>
        </authorList>
    </citation>
    <scope>NUCLEOTIDE SEQUENCE [LARGE SCALE GENOMIC DNA]</scope>
    <source>
        <strain evidence="2 3">CBS 160.35</strain>
    </source>
</reference>
<dbReference type="InterPro" id="IPR054722">
    <property type="entry name" value="PolX-like_BBD"/>
</dbReference>
<feature type="domain" description="Retrovirus-related Pol polyprotein from transposon TNT 1-94-like beta-barrel" evidence="1">
    <location>
        <begin position="277"/>
        <end position="353"/>
    </location>
</feature>
<evidence type="ECO:0000313" key="3">
    <source>
        <dbReference type="Proteomes" id="UP000443090"/>
    </source>
</evidence>
<comment type="caution">
    <text evidence="2">The sequence shown here is derived from an EMBL/GenBank/DDBJ whole genome shotgun (WGS) entry which is preliminary data.</text>
</comment>
<name>A0A8H8RB11_9HELO</name>
<evidence type="ECO:0000259" key="1">
    <source>
        <dbReference type="Pfam" id="PF22936"/>
    </source>
</evidence>
<sequence length="354" mass="40179">MAAISSYKGEVLIGRSNYIEWLKEASLFLEIHGFMPYIDGSERNPLSIKSLYYTESGPRSPELAIKYLEKETEYSRNTKRALGIIKSTISADNAAIKATFGETNLETIGRYFNKIIDASYNSFKSADEYTSHIQSSAIYLKELGYKLPKPFIAILLFKGLSSSFDAFSSRKYEEVTKNINNIDITKLISDIISEEARLQSDSVANKTTSKNIPFCKHFNRKGHLETKCWIKYPELRQNKRTKNEASEKTESTKAVMMTLAYNSISDKETSFYKTKLILDSGTSEHYTFNKDWLLDYKSISNKSIRIANSNSLAILGKGNIPIKSNNNEIIIKNVFYAPDLKANLISTKELINKN</sequence>
<keyword evidence="3" id="KW-1185">Reference proteome</keyword>
<gene>
    <name evidence="2" type="ORF">LOCC1_G008546</name>
</gene>
<dbReference type="Pfam" id="PF22936">
    <property type="entry name" value="Pol_BBD"/>
    <property type="match status" value="1"/>
</dbReference>
<dbReference type="AlphaFoldDB" id="A0A8H8RB11"/>
<evidence type="ECO:0000313" key="2">
    <source>
        <dbReference type="EMBL" id="TVY31835.1"/>
    </source>
</evidence>
<organism evidence="2 3">
    <name type="scientific">Lachnellula occidentalis</name>
    <dbReference type="NCBI Taxonomy" id="215460"/>
    <lineage>
        <taxon>Eukaryota</taxon>
        <taxon>Fungi</taxon>
        <taxon>Dikarya</taxon>
        <taxon>Ascomycota</taxon>
        <taxon>Pezizomycotina</taxon>
        <taxon>Leotiomycetes</taxon>
        <taxon>Helotiales</taxon>
        <taxon>Lachnaceae</taxon>
        <taxon>Lachnellula</taxon>
    </lineage>
</organism>
<dbReference type="Proteomes" id="UP000443090">
    <property type="component" value="Unassembled WGS sequence"/>
</dbReference>
<dbReference type="OrthoDB" id="3534924at2759"/>